<evidence type="ECO:0000256" key="1">
    <source>
        <dbReference type="ARBA" id="ARBA00022473"/>
    </source>
</evidence>
<keyword evidence="5" id="KW-1185">Reference proteome</keyword>
<reference evidence="4" key="1">
    <citation type="submission" date="2020-09" db="EMBL/GenBank/DDBJ databases">
        <authorList>
            <person name="Kikuchi T."/>
        </authorList>
    </citation>
    <scope>NUCLEOTIDE SEQUENCE</scope>
    <source>
        <strain evidence="4">SH1</strain>
    </source>
</reference>
<feature type="compositionally biased region" description="Low complexity" evidence="2">
    <location>
        <begin position="1"/>
        <end position="27"/>
    </location>
</feature>
<dbReference type="InterPro" id="IPR000210">
    <property type="entry name" value="BTB/POZ_dom"/>
</dbReference>
<evidence type="ECO:0000313" key="5">
    <source>
        <dbReference type="Proteomes" id="UP000614601"/>
    </source>
</evidence>
<sequence length="516" mass="59491">MGNAYSNYASSRESSTSSNSSRTSRTTLGESGKAQNVRRAIFNHSTAISNSGSRRRRTTSEAPTPEPMIKKAKLDTPTYLHQKLFVEGLKSDVVIKALDKTWRLHKIYLEQCDYFSVLFSERWGTPEKNIYELEVVDSRVNVKGLENVFASLYKNEIEIDVENVSGVLAAASMLNLVVVIDRCDDIMAESLSEDNILNFLELSEAYGCTKTREASMLLLERLFWKFSQKTTFLEKLTYDHLLEICCRRDLCICEGEKDLYHAIRRWFYIRGTKQLECTDSEMCKYFNSLPSGHFYKYHLLLRNIRFQHMITSKRTMEKLKHDHLLGTDMLDCMMKDLWNTLLVNEDKNELPAEVKDDFFYSHCRRLGRHLDEGNKCWRWAGYDFGLDLVVRCQFKTIYLIRNFSRDHGLFQLSVRPKCRIHYRMVILSNRGEVLLDSGRKMCVLALDEKEVVGQVTGELENVSIHLFYLAAVPGPASDSYWETVEGTSSTEEPNSDESSVYHDSPDSESAESMSSE</sequence>
<dbReference type="Gene3D" id="3.30.710.10">
    <property type="entry name" value="Potassium Channel Kv1.1, Chain A"/>
    <property type="match status" value="1"/>
</dbReference>
<dbReference type="Proteomes" id="UP000783686">
    <property type="component" value="Unassembled WGS sequence"/>
</dbReference>
<proteinExistence type="predicted"/>
<dbReference type="OrthoDB" id="6359943at2759"/>
<dbReference type="GO" id="GO:0007281">
    <property type="term" value="P:germ cell development"/>
    <property type="evidence" value="ECO:0007669"/>
    <property type="project" value="InterPro"/>
</dbReference>
<gene>
    <name evidence="4" type="ORF">BOKJ2_LOCUS8183</name>
</gene>
<dbReference type="PROSITE" id="PS50097">
    <property type="entry name" value="BTB"/>
    <property type="match status" value="1"/>
</dbReference>
<dbReference type="InterPro" id="IPR011333">
    <property type="entry name" value="SKP1/BTB/POZ_sf"/>
</dbReference>
<dbReference type="AlphaFoldDB" id="A0A811KVD7"/>
<dbReference type="PANTHER" id="PTHR23231">
    <property type="entry name" value="GERM CELL-LESS PROTEIN"/>
    <property type="match status" value="1"/>
</dbReference>
<feature type="region of interest" description="Disordered" evidence="2">
    <location>
        <begin position="478"/>
        <end position="516"/>
    </location>
</feature>
<dbReference type="CDD" id="cd14733">
    <property type="entry name" value="BACK"/>
    <property type="match status" value="1"/>
</dbReference>
<evidence type="ECO:0000259" key="3">
    <source>
        <dbReference type="PROSITE" id="PS50097"/>
    </source>
</evidence>
<organism evidence="4 5">
    <name type="scientific">Bursaphelenchus okinawaensis</name>
    <dbReference type="NCBI Taxonomy" id="465554"/>
    <lineage>
        <taxon>Eukaryota</taxon>
        <taxon>Metazoa</taxon>
        <taxon>Ecdysozoa</taxon>
        <taxon>Nematoda</taxon>
        <taxon>Chromadorea</taxon>
        <taxon>Rhabditida</taxon>
        <taxon>Tylenchina</taxon>
        <taxon>Tylenchomorpha</taxon>
        <taxon>Aphelenchoidea</taxon>
        <taxon>Aphelenchoididae</taxon>
        <taxon>Bursaphelenchus</taxon>
    </lineage>
</organism>
<feature type="region of interest" description="Disordered" evidence="2">
    <location>
        <begin position="1"/>
        <end position="70"/>
    </location>
</feature>
<comment type="caution">
    <text evidence="4">The sequence shown here is derived from an EMBL/GenBank/DDBJ whole genome shotgun (WGS) entry which is preliminary data.</text>
</comment>
<dbReference type="Pfam" id="PF00651">
    <property type="entry name" value="BTB"/>
    <property type="match status" value="1"/>
</dbReference>
<evidence type="ECO:0000313" key="4">
    <source>
        <dbReference type="EMBL" id="CAD5218973.1"/>
    </source>
</evidence>
<protein>
    <recommendedName>
        <fullName evidence="3">BTB domain-containing protein</fullName>
    </recommendedName>
</protein>
<keyword evidence="1" id="KW-0217">Developmental protein</keyword>
<dbReference type="EMBL" id="CAJFDH010000004">
    <property type="protein sequence ID" value="CAD5218973.1"/>
    <property type="molecule type" value="Genomic_DNA"/>
</dbReference>
<dbReference type="SUPFAM" id="SSF54695">
    <property type="entry name" value="POZ domain"/>
    <property type="match status" value="1"/>
</dbReference>
<evidence type="ECO:0000256" key="2">
    <source>
        <dbReference type="SAM" id="MobiDB-lite"/>
    </source>
</evidence>
<dbReference type="InterPro" id="IPR043380">
    <property type="entry name" value="Gcl-like"/>
</dbReference>
<dbReference type="Pfam" id="PF07707">
    <property type="entry name" value="BACK"/>
    <property type="match status" value="1"/>
</dbReference>
<dbReference type="SMART" id="SM00225">
    <property type="entry name" value="BTB"/>
    <property type="match status" value="1"/>
</dbReference>
<name>A0A811KVD7_9BILA</name>
<dbReference type="Proteomes" id="UP000614601">
    <property type="component" value="Unassembled WGS sequence"/>
</dbReference>
<dbReference type="InterPro" id="IPR011705">
    <property type="entry name" value="BACK"/>
</dbReference>
<feature type="compositionally biased region" description="Polar residues" evidence="2">
    <location>
        <begin position="485"/>
        <end position="498"/>
    </location>
</feature>
<dbReference type="Gene3D" id="1.25.40.420">
    <property type="match status" value="1"/>
</dbReference>
<feature type="domain" description="BTB" evidence="3">
    <location>
        <begin position="91"/>
        <end position="161"/>
    </location>
</feature>
<dbReference type="PANTHER" id="PTHR23231:SF17">
    <property type="entry name" value="BTB DOMAIN-CONTAINING PROTEIN"/>
    <property type="match status" value="1"/>
</dbReference>
<accession>A0A811KVD7</accession>
<dbReference type="EMBL" id="CAJFCW020000004">
    <property type="protein sequence ID" value="CAG9112231.1"/>
    <property type="molecule type" value="Genomic_DNA"/>
</dbReference>